<dbReference type="InterPro" id="IPR046521">
    <property type="entry name" value="DUF6698"/>
</dbReference>
<dbReference type="AlphaFoldDB" id="A0A8H7DTK7"/>
<dbReference type="EMBL" id="JACETU010000003">
    <property type="protein sequence ID" value="KAF7432594.1"/>
    <property type="molecule type" value="Genomic_DNA"/>
</dbReference>
<protein>
    <submittedName>
        <fullName evidence="2">Uncharacterized protein</fullName>
    </submittedName>
</protein>
<accession>A0A8H7DTK7</accession>
<dbReference type="VEuPathDB" id="FungiDB:PC9H_004536"/>
<proteinExistence type="predicted"/>
<dbReference type="GeneID" id="59374354"/>
<gene>
    <name evidence="2" type="ORF">PC9H_004536</name>
</gene>
<evidence type="ECO:0000256" key="1">
    <source>
        <dbReference type="SAM" id="MobiDB-lite"/>
    </source>
</evidence>
<reference evidence="2" key="1">
    <citation type="submission" date="2019-07" db="EMBL/GenBank/DDBJ databases">
        <authorList>
            <person name="Palmer J.M."/>
        </authorList>
    </citation>
    <scope>NUCLEOTIDE SEQUENCE</scope>
    <source>
        <strain evidence="2">PC9</strain>
    </source>
</reference>
<organism evidence="2 3">
    <name type="scientific">Pleurotus ostreatus</name>
    <name type="common">Oyster mushroom</name>
    <name type="synonym">White-rot fungus</name>
    <dbReference type="NCBI Taxonomy" id="5322"/>
    <lineage>
        <taxon>Eukaryota</taxon>
        <taxon>Fungi</taxon>
        <taxon>Dikarya</taxon>
        <taxon>Basidiomycota</taxon>
        <taxon>Agaricomycotina</taxon>
        <taxon>Agaricomycetes</taxon>
        <taxon>Agaricomycetidae</taxon>
        <taxon>Agaricales</taxon>
        <taxon>Pleurotineae</taxon>
        <taxon>Pleurotaceae</taxon>
        <taxon>Pleurotus</taxon>
    </lineage>
</organism>
<dbReference type="OrthoDB" id="3160134at2759"/>
<feature type="region of interest" description="Disordered" evidence="1">
    <location>
        <begin position="1"/>
        <end position="28"/>
    </location>
</feature>
<dbReference type="RefSeq" id="XP_036632621.1">
    <property type="nucleotide sequence ID" value="XM_036774119.1"/>
</dbReference>
<comment type="caution">
    <text evidence="2">The sequence shown here is derived from an EMBL/GenBank/DDBJ whole genome shotgun (WGS) entry which is preliminary data.</text>
</comment>
<sequence length="358" mass="39249">MDTPTTPLRNSNKRSAPTENDTPLTKKQQQDPIIHVGYHFMRTVEAFILPSVLIEKGLIRANELDDDINYSDFENQCWYAYGKLIEMSSCVDRRLDAGASAASEVGKLVSTLQQGSSSAKSIDTSGIKTNIPTWWSILSPESPPIPKTKTARGFNNDITGQLLCPVALNWGDPEIKQKLREGTATIDGRLVNGGDWHNFLYAIPYDPSMPWVGVFQGPLLVKAFRHVFTSPSSAQVDENVTDTGSSTRSGNAQLHGMTKVTTGSIAYIATQVSFALSSNTTFSRNTRSLDSVTFYNSIIAYLRDPENALETKELLKWWDKRIFRCEDTAIHGNGNGSRNAIKAARLAAAAAAAAQRAT</sequence>
<dbReference type="Proteomes" id="UP000623687">
    <property type="component" value="Unassembled WGS sequence"/>
</dbReference>
<keyword evidence="3" id="KW-1185">Reference proteome</keyword>
<dbReference type="Pfam" id="PF20414">
    <property type="entry name" value="DUF6698"/>
    <property type="match status" value="1"/>
</dbReference>
<evidence type="ECO:0000313" key="3">
    <source>
        <dbReference type="Proteomes" id="UP000623687"/>
    </source>
</evidence>
<name>A0A8H7DTK7_PLEOS</name>
<evidence type="ECO:0000313" key="2">
    <source>
        <dbReference type="EMBL" id="KAF7432594.1"/>
    </source>
</evidence>